<dbReference type="EMBL" id="GBXM01079490">
    <property type="protein sequence ID" value="JAH29087.1"/>
    <property type="molecule type" value="Transcribed_RNA"/>
</dbReference>
<reference evidence="1" key="1">
    <citation type="submission" date="2014-11" db="EMBL/GenBank/DDBJ databases">
        <authorList>
            <person name="Amaro Gonzalez C."/>
        </authorList>
    </citation>
    <scope>NUCLEOTIDE SEQUENCE</scope>
</reference>
<proteinExistence type="predicted"/>
<name>A0A0E9RJU5_ANGAN</name>
<protein>
    <submittedName>
        <fullName evidence="1">Uncharacterized protein</fullName>
    </submittedName>
</protein>
<sequence length="38" mass="4257">MRTRKTGLCCSSVALKMCRFLEAHKLPSLSFAPQNMSL</sequence>
<reference evidence="1" key="2">
    <citation type="journal article" date="2015" name="Fish Shellfish Immunol.">
        <title>Early steps in the European eel (Anguilla anguilla)-Vibrio vulnificus interaction in the gills: Role of the RtxA13 toxin.</title>
        <authorList>
            <person name="Callol A."/>
            <person name="Pajuelo D."/>
            <person name="Ebbesson L."/>
            <person name="Teles M."/>
            <person name="MacKenzie S."/>
            <person name="Amaro C."/>
        </authorList>
    </citation>
    <scope>NUCLEOTIDE SEQUENCE</scope>
</reference>
<evidence type="ECO:0000313" key="1">
    <source>
        <dbReference type="EMBL" id="JAH29087.1"/>
    </source>
</evidence>
<dbReference type="AlphaFoldDB" id="A0A0E9RJU5"/>
<accession>A0A0E9RJU5</accession>
<organism evidence="1">
    <name type="scientific">Anguilla anguilla</name>
    <name type="common">European freshwater eel</name>
    <name type="synonym">Muraena anguilla</name>
    <dbReference type="NCBI Taxonomy" id="7936"/>
    <lineage>
        <taxon>Eukaryota</taxon>
        <taxon>Metazoa</taxon>
        <taxon>Chordata</taxon>
        <taxon>Craniata</taxon>
        <taxon>Vertebrata</taxon>
        <taxon>Euteleostomi</taxon>
        <taxon>Actinopterygii</taxon>
        <taxon>Neopterygii</taxon>
        <taxon>Teleostei</taxon>
        <taxon>Anguilliformes</taxon>
        <taxon>Anguillidae</taxon>
        <taxon>Anguilla</taxon>
    </lineage>
</organism>